<dbReference type="Proteomes" id="UP000256845">
    <property type="component" value="Unassembled WGS sequence"/>
</dbReference>
<dbReference type="RefSeq" id="WP_115937326.1">
    <property type="nucleotide sequence ID" value="NZ_QRDW01000006.1"/>
</dbReference>
<dbReference type="GO" id="GO:0008168">
    <property type="term" value="F:methyltransferase activity"/>
    <property type="evidence" value="ECO:0007669"/>
    <property type="project" value="UniProtKB-KW"/>
</dbReference>
<keyword evidence="5" id="KW-1185">Reference proteome</keyword>
<dbReference type="GO" id="GO:0032259">
    <property type="term" value="P:methylation"/>
    <property type="evidence" value="ECO:0007669"/>
    <property type="project" value="UniProtKB-KW"/>
</dbReference>
<keyword evidence="4" id="KW-0808">Transferase</keyword>
<keyword evidence="2" id="KW-1133">Transmembrane helix</keyword>
<feature type="domain" description="Methyltransferase type 12" evidence="3">
    <location>
        <begin position="65"/>
        <end position="160"/>
    </location>
</feature>
<proteinExistence type="predicted"/>
<comment type="caution">
    <text evidence="4">The sequence shown here is derived from an EMBL/GenBank/DDBJ whole genome shotgun (WGS) entry which is preliminary data.</text>
</comment>
<organism evidence="4 5">
    <name type="scientific">Aestuariispira insulae</name>
    <dbReference type="NCBI Taxonomy" id="1461337"/>
    <lineage>
        <taxon>Bacteria</taxon>
        <taxon>Pseudomonadati</taxon>
        <taxon>Pseudomonadota</taxon>
        <taxon>Alphaproteobacteria</taxon>
        <taxon>Rhodospirillales</taxon>
        <taxon>Kiloniellaceae</taxon>
        <taxon>Aestuariispira</taxon>
    </lineage>
</organism>
<protein>
    <submittedName>
        <fullName evidence="4">2-polyprenyl-3-methyl-5-hydroxy-6-metoxy-1, 4-benzoquinol methylase</fullName>
    </submittedName>
</protein>
<dbReference type="InterPro" id="IPR029063">
    <property type="entry name" value="SAM-dependent_MTases_sf"/>
</dbReference>
<dbReference type="OrthoDB" id="649979at2"/>
<dbReference type="InterPro" id="IPR013217">
    <property type="entry name" value="Methyltransf_12"/>
</dbReference>
<keyword evidence="2" id="KW-0472">Membrane</keyword>
<name>A0A3D9HHW0_9PROT</name>
<keyword evidence="2" id="KW-0812">Transmembrane</keyword>
<keyword evidence="4" id="KW-0489">Methyltransferase</keyword>
<dbReference type="Gene3D" id="3.40.50.150">
    <property type="entry name" value="Vaccinia Virus protein VP39"/>
    <property type="match status" value="1"/>
</dbReference>
<feature type="region of interest" description="Disordered" evidence="1">
    <location>
        <begin position="1"/>
        <end position="36"/>
    </location>
</feature>
<dbReference type="SUPFAM" id="SSF53335">
    <property type="entry name" value="S-adenosyl-L-methionine-dependent methyltransferases"/>
    <property type="match status" value="1"/>
</dbReference>
<feature type="compositionally biased region" description="Basic and acidic residues" evidence="1">
    <location>
        <begin position="15"/>
        <end position="33"/>
    </location>
</feature>
<gene>
    <name evidence="4" type="ORF">DFP90_10699</name>
</gene>
<evidence type="ECO:0000313" key="5">
    <source>
        <dbReference type="Proteomes" id="UP000256845"/>
    </source>
</evidence>
<dbReference type="Pfam" id="PF08242">
    <property type="entry name" value="Methyltransf_12"/>
    <property type="match status" value="1"/>
</dbReference>
<evidence type="ECO:0000313" key="4">
    <source>
        <dbReference type="EMBL" id="RED49122.1"/>
    </source>
</evidence>
<sequence>MAAKKTARNGGKVRAQYEDFPYPHRDPRDEKKRLVTGSPSRLPELVHYLFKGHLALNRPFRVLVAGGGTGDALIMLAQQLADAGVEADIHYLDLSSASRAIAEKRAAIRKLNNITFHSGSLLEASDLGAFDYIDCCGVLHHLEQPGTGFRALKGALAPDGGMGIMVYGELGRTGVYHVQEMLRMIAPDGPEDERVSVAKSLIAELPATNWLNKNPQIHDHRESDAGLYDLFLHSQDRAYTVPQLADVVAAAGLEIVSFIDPSRYDPKLMVKKTELRARMAALDPLKQAAFAELLSGNLRKHVCYLTHSGRGREITATVGDPKAVPVFKDRETAAMLHQMPPGAQPNVEADGLSIPLPLPPQAAIVLKAIDGKRSLEEIRKMMPGSPDWIAFATTFAQVFKALNAVGMLFLCRINR</sequence>
<dbReference type="EMBL" id="QRDW01000006">
    <property type="protein sequence ID" value="RED49122.1"/>
    <property type="molecule type" value="Genomic_DNA"/>
</dbReference>
<feature type="transmembrane region" description="Helical" evidence="2">
    <location>
        <begin position="388"/>
        <end position="411"/>
    </location>
</feature>
<dbReference type="AlphaFoldDB" id="A0A3D9HHW0"/>
<accession>A0A3D9HHW0</accession>
<evidence type="ECO:0000259" key="3">
    <source>
        <dbReference type="Pfam" id="PF08242"/>
    </source>
</evidence>
<evidence type="ECO:0000256" key="1">
    <source>
        <dbReference type="SAM" id="MobiDB-lite"/>
    </source>
</evidence>
<dbReference type="CDD" id="cd02440">
    <property type="entry name" value="AdoMet_MTases"/>
    <property type="match status" value="1"/>
</dbReference>
<reference evidence="4 5" key="1">
    <citation type="submission" date="2018-07" db="EMBL/GenBank/DDBJ databases">
        <title>Genomic Encyclopedia of Type Strains, Phase III (KMG-III): the genomes of soil and plant-associated and newly described type strains.</title>
        <authorList>
            <person name="Whitman W."/>
        </authorList>
    </citation>
    <scope>NUCLEOTIDE SEQUENCE [LARGE SCALE GENOMIC DNA]</scope>
    <source>
        <strain evidence="4 5">CECT 8488</strain>
    </source>
</reference>
<evidence type="ECO:0000256" key="2">
    <source>
        <dbReference type="SAM" id="Phobius"/>
    </source>
</evidence>